<reference evidence="4" key="1">
    <citation type="submission" date="2023-08" db="EMBL/GenBank/DDBJ databases">
        <authorList>
            <person name="Audoor S."/>
            <person name="Bilcke G."/>
        </authorList>
    </citation>
    <scope>NUCLEOTIDE SEQUENCE</scope>
</reference>
<accession>A0AAD2JI92</accession>
<keyword evidence="2" id="KW-0442">Lipid degradation</keyword>
<proteinExistence type="predicted"/>
<sequence>MATSISRKSALPQWSLCFSGAGHLIVYHLGVAKELISQINSKGESLKTSTLPQIHSVAGSSSGALAAAALGYFPDRIEEYADRFLQDRGHAFRHFQQMLIDQETKRNVPGLSKSELTTQQNRIQPQWLGVATTECSTGALHMFEFDTSLPFHKGTDHSSYERLLSAVQASCAIPQTFHPWDLFSKYPSTYPDDDGIEIDGSYFVDGGIAAPCPVWHKNAEQQQTDANVILISPTSGSSSSAPPVLGSIRPSDSSFKFPLVGDLSPRGENGVFRIRPSVQNLRGFVASAGAVHPQILHDFYQRGIEDANAFWNNWEEGQG</sequence>
<dbReference type="InterPro" id="IPR002641">
    <property type="entry name" value="PNPLA_dom"/>
</dbReference>
<dbReference type="PANTHER" id="PTHR12406:SF7">
    <property type="entry name" value="PATATIN-LIKE PHOSPHOLIPASE DOMAIN-CONTAINING PROTEIN 4"/>
    <property type="match status" value="1"/>
</dbReference>
<keyword evidence="1 2" id="KW-0443">Lipid metabolism</keyword>
<evidence type="ECO:0000313" key="5">
    <source>
        <dbReference type="Proteomes" id="UP001295423"/>
    </source>
</evidence>
<protein>
    <recommendedName>
        <fullName evidence="3">PNPLA domain-containing protein</fullName>
    </recommendedName>
</protein>
<organism evidence="4 5">
    <name type="scientific">Cylindrotheca closterium</name>
    <dbReference type="NCBI Taxonomy" id="2856"/>
    <lineage>
        <taxon>Eukaryota</taxon>
        <taxon>Sar</taxon>
        <taxon>Stramenopiles</taxon>
        <taxon>Ochrophyta</taxon>
        <taxon>Bacillariophyta</taxon>
        <taxon>Bacillariophyceae</taxon>
        <taxon>Bacillariophycidae</taxon>
        <taxon>Bacillariales</taxon>
        <taxon>Bacillariaceae</taxon>
        <taxon>Cylindrotheca</taxon>
    </lineage>
</organism>
<feature type="active site" description="Nucleophile" evidence="2">
    <location>
        <position position="61"/>
    </location>
</feature>
<dbReference type="SUPFAM" id="SSF52151">
    <property type="entry name" value="FabD/lysophospholipase-like"/>
    <property type="match status" value="1"/>
</dbReference>
<dbReference type="GO" id="GO:0004806">
    <property type="term" value="F:triacylglycerol lipase activity"/>
    <property type="evidence" value="ECO:0007669"/>
    <property type="project" value="TreeGrafter"/>
</dbReference>
<keyword evidence="2" id="KW-0378">Hydrolase</keyword>
<comment type="caution">
    <text evidence="2">Lacks conserved residue(s) required for the propagation of feature annotation.</text>
</comment>
<evidence type="ECO:0000259" key="3">
    <source>
        <dbReference type="PROSITE" id="PS51635"/>
    </source>
</evidence>
<comment type="caution">
    <text evidence="4">The sequence shown here is derived from an EMBL/GenBank/DDBJ whole genome shotgun (WGS) entry which is preliminary data.</text>
</comment>
<name>A0AAD2JI92_9STRA</name>
<evidence type="ECO:0000256" key="1">
    <source>
        <dbReference type="ARBA" id="ARBA00023098"/>
    </source>
</evidence>
<feature type="active site" description="Proton acceptor" evidence="2">
    <location>
        <position position="205"/>
    </location>
</feature>
<feature type="domain" description="PNPLA" evidence="3">
    <location>
        <begin position="16"/>
        <end position="218"/>
    </location>
</feature>
<dbReference type="Proteomes" id="UP001295423">
    <property type="component" value="Unassembled WGS sequence"/>
</dbReference>
<dbReference type="PANTHER" id="PTHR12406">
    <property type="entry name" value="CALCIUM-INDEPENDENT PHOSPHOLIPASE A2 IPLA2 -RELATED"/>
    <property type="match status" value="1"/>
</dbReference>
<feature type="short sequence motif" description="DGA/G" evidence="2">
    <location>
        <begin position="205"/>
        <end position="207"/>
    </location>
</feature>
<feature type="short sequence motif" description="GXSXG" evidence="2">
    <location>
        <begin position="59"/>
        <end position="63"/>
    </location>
</feature>
<dbReference type="GO" id="GO:0005737">
    <property type="term" value="C:cytoplasm"/>
    <property type="evidence" value="ECO:0007669"/>
    <property type="project" value="TreeGrafter"/>
</dbReference>
<evidence type="ECO:0000313" key="4">
    <source>
        <dbReference type="EMBL" id="CAJ1952691.1"/>
    </source>
</evidence>
<dbReference type="AlphaFoldDB" id="A0AAD2JI92"/>
<dbReference type="GO" id="GO:0016020">
    <property type="term" value="C:membrane"/>
    <property type="evidence" value="ECO:0007669"/>
    <property type="project" value="TreeGrafter"/>
</dbReference>
<dbReference type="InterPro" id="IPR016035">
    <property type="entry name" value="Acyl_Trfase/lysoPLipase"/>
</dbReference>
<keyword evidence="5" id="KW-1185">Reference proteome</keyword>
<dbReference type="Gene3D" id="3.40.1090.10">
    <property type="entry name" value="Cytosolic phospholipase A2 catalytic domain"/>
    <property type="match status" value="1"/>
</dbReference>
<dbReference type="InterPro" id="IPR033562">
    <property type="entry name" value="PLPL"/>
</dbReference>
<dbReference type="GO" id="GO:0019433">
    <property type="term" value="P:triglyceride catabolic process"/>
    <property type="evidence" value="ECO:0007669"/>
    <property type="project" value="TreeGrafter"/>
</dbReference>
<dbReference type="Pfam" id="PF01734">
    <property type="entry name" value="Patatin"/>
    <property type="match status" value="1"/>
</dbReference>
<dbReference type="GO" id="GO:0005811">
    <property type="term" value="C:lipid droplet"/>
    <property type="evidence" value="ECO:0007669"/>
    <property type="project" value="TreeGrafter"/>
</dbReference>
<gene>
    <name evidence="4" type="ORF">CYCCA115_LOCUS13668</name>
</gene>
<dbReference type="EMBL" id="CAKOGP040001814">
    <property type="protein sequence ID" value="CAJ1952691.1"/>
    <property type="molecule type" value="Genomic_DNA"/>
</dbReference>
<dbReference type="PROSITE" id="PS51635">
    <property type="entry name" value="PNPLA"/>
    <property type="match status" value="1"/>
</dbReference>
<evidence type="ECO:0000256" key="2">
    <source>
        <dbReference type="PROSITE-ProRule" id="PRU01161"/>
    </source>
</evidence>
<dbReference type="GO" id="GO:0055088">
    <property type="term" value="P:lipid homeostasis"/>
    <property type="evidence" value="ECO:0007669"/>
    <property type="project" value="TreeGrafter"/>
</dbReference>